<proteinExistence type="predicted"/>
<dbReference type="Gene3D" id="2.30.30.40">
    <property type="entry name" value="SH3 Domains"/>
    <property type="match status" value="1"/>
</dbReference>
<name>A0A0F9QGI3_9ZZZZ</name>
<reference evidence="1" key="1">
    <citation type="journal article" date="2015" name="Nature">
        <title>Complex archaea that bridge the gap between prokaryotes and eukaryotes.</title>
        <authorList>
            <person name="Spang A."/>
            <person name="Saw J.H."/>
            <person name="Jorgensen S.L."/>
            <person name="Zaremba-Niedzwiedzka K."/>
            <person name="Martijn J."/>
            <person name="Lind A.E."/>
            <person name="van Eijk R."/>
            <person name="Schleper C."/>
            <person name="Guy L."/>
            <person name="Ettema T.J."/>
        </authorList>
    </citation>
    <scope>NUCLEOTIDE SEQUENCE</scope>
</reference>
<protein>
    <submittedName>
        <fullName evidence="1">Uncharacterized protein</fullName>
    </submittedName>
</protein>
<evidence type="ECO:0000313" key="1">
    <source>
        <dbReference type="EMBL" id="KKN43180.1"/>
    </source>
</evidence>
<comment type="caution">
    <text evidence="1">The sequence shown here is derived from an EMBL/GenBank/DDBJ whole genome shotgun (WGS) entry which is preliminary data.</text>
</comment>
<organism evidence="1">
    <name type="scientific">marine sediment metagenome</name>
    <dbReference type="NCBI Taxonomy" id="412755"/>
    <lineage>
        <taxon>unclassified sequences</taxon>
        <taxon>metagenomes</taxon>
        <taxon>ecological metagenomes</taxon>
    </lineage>
</organism>
<sequence length="299" mass="34218">MPAVDWLLPVLKGVGTKWISIKVADGVWKYNQVDGSNKKLKEFLRAVSDAGIEVGGWHWVYPESPGKQGDLAVVLCRELGLKHYLLDVEYNWKKSGLGRSANKLLDKLHDGMEAVDVGFCSYRFPNYHRAVPYREFLDHENMELIVPQLYWLLAHNPAKQIRRSLAEYRKISDKPFIPIGCTFPWGNWEPSVEELKEFVKEAVSSELKAYGFYSLDKIVEGKRYDWLDAIAGSVQTEPGNKIRIKVDRLNIRNSPKIADATDIGNLHKGAVMNVLEKLDPNWYRVEGYVWVRGTERLNG</sequence>
<accession>A0A0F9QGI3</accession>
<dbReference type="EMBL" id="LAZR01001528">
    <property type="protein sequence ID" value="KKN43180.1"/>
    <property type="molecule type" value="Genomic_DNA"/>
</dbReference>
<gene>
    <name evidence="1" type="ORF">LCGC14_0705610</name>
</gene>
<dbReference type="Gene3D" id="3.20.20.80">
    <property type="entry name" value="Glycosidases"/>
    <property type="match status" value="1"/>
</dbReference>
<dbReference type="AlphaFoldDB" id="A0A0F9QGI3"/>